<dbReference type="Proteomes" id="UP000030665">
    <property type="component" value="Unassembled WGS sequence"/>
</dbReference>
<proteinExistence type="predicted"/>
<evidence type="ECO:0000313" key="1">
    <source>
        <dbReference type="EMBL" id="CDW57286.1"/>
    </source>
</evidence>
<dbReference type="EMBL" id="HG806145">
    <property type="protein sequence ID" value="CDW57286.1"/>
    <property type="molecule type" value="Genomic_DNA"/>
</dbReference>
<protein>
    <submittedName>
        <fullName evidence="1">Uncharacterized protein</fullName>
    </submittedName>
</protein>
<dbReference type="AlphaFoldDB" id="A0A077ZAJ3"/>
<name>A0A077ZAJ3_TRITR</name>
<dbReference type="OrthoDB" id="10396155at2759"/>
<reference evidence="1" key="2">
    <citation type="submission" date="2014-03" db="EMBL/GenBank/DDBJ databases">
        <title>The whipworm genome and dual-species transcriptomics of an intimate host-pathogen interaction.</title>
        <authorList>
            <person name="Foth B.J."/>
            <person name="Tsai I.J."/>
            <person name="Reid A.J."/>
            <person name="Bancroft A.J."/>
            <person name="Nichol S."/>
            <person name="Tracey A."/>
            <person name="Holroyd N."/>
            <person name="Cotton J.A."/>
            <person name="Stanley E.J."/>
            <person name="Zarowiecki M."/>
            <person name="Liu J.Z."/>
            <person name="Huckvale T."/>
            <person name="Cooper P.J."/>
            <person name="Grencis R.K."/>
            <person name="Berriman M."/>
        </authorList>
    </citation>
    <scope>NUCLEOTIDE SEQUENCE [LARGE SCALE GENOMIC DNA]</scope>
</reference>
<evidence type="ECO:0000313" key="2">
    <source>
        <dbReference type="Proteomes" id="UP000030665"/>
    </source>
</evidence>
<gene>
    <name evidence="1" type="ORF">TTRE_0000557701</name>
</gene>
<sequence length="486" mass="55228">MSTLGEDFLAAAKMLGFEDAEGTISADDFATLSSDPNIAAFLKWFCDHASDFSVINRSDTALASTADEVQSSVEETTPSCAYAALSHENQLSSLSAELSMSDSVNEEFSGLPPIQRFLFESENRFLDDQIKTQTNYNRELKLIVSESIKKLKKMQKEAASNYVGSCDFQLEDKWLNLSVDVRSAARQAAVAVAFSRPIIRNEHDIQNCALVDSADSAYNAEVSEFLNELFDFLSQEDMPCRQQHVRDYCKAVNSRILSAKLHKAGMEKQLERLKWFNEHLPTLSACELEEFFESIQKSNKELKEEFSSLFNQWGDRLVDYFTDMQMEPILDAYYTTKLGQFSYWNEKIQSAVKAWETQYKPVLLKLACLRRKSELYETVLTHLKSVEQSLDRIASFPSSLQEVADSCASVEIELEEMSEGCNSLQQYPPAVINEFYSKIYNSISRFFSSGEVEQEMVDLFAVTAAMHFNKLLQKAQKELDQLKLLL</sequence>
<organism evidence="1 2">
    <name type="scientific">Trichuris trichiura</name>
    <name type="common">Whipworm</name>
    <name type="synonym">Trichocephalus trichiurus</name>
    <dbReference type="NCBI Taxonomy" id="36087"/>
    <lineage>
        <taxon>Eukaryota</taxon>
        <taxon>Metazoa</taxon>
        <taxon>Ecdysozoa</taxon>
        <taxon>Nematoda</taxon>
        <taxon>Enoplea</taxon>
        <taxon>Dorylaimia</taxon>
        <taxon>Trichinellida</taxon>
        <taxon>Trichuridae</taxon>
        <taxon>Trichuris</taxon>
    </lineage>
</organism>
<keyword evidence="2" id="KW-1185">Reference proteome</keyword>
<reference evidence="1" key="1">
    <citation type="submission" date="2014-01" db="EMBL/GenBank/DDBJ databases">
        <authorList>
            <person name="Aslett M."/>
        </authorList>
    </citation>
    <scope>NUCLEOTIDE SEQUENCE</scope>
</reference>
<accession>A0A077ZAJ3</accession>